<feature type="transmembrane region" description="Helical" evidence="1">
    <location>
        <begin position="250"/>
        <end position="268"/>
    </location>
</feature>
<sequence>MSLFQSFVFYHVIFASILWLLWLGSRNRTLANLGVLILILVSIFRFDIGNDYENYMLIIEDSKRLFQSCDSMWNTLFVNSTYFGIEPIFELLIWIFHVLDNTYLYVIGLYSLLFILIIYKVLEENGELFWGMFIVFALPILFTSYDQIRQAVSIAIFIYAIKYIEKGDFKHYCYCMLLASLFHFSALLITPIYIIRKIKPRIKFYCLVVLIMYIGLLFDFWSQFRLLLFNSIGLYSHYAESDRQLGAMEYSSGLGILFLMLFYSFLMVKMAHRKPVYSNLLFCGLVLLLFSTGNLNIDRMSNYFCWVSVLAFPAFIKYERRRLIILCSVLLLMVYFERNLVGGVRGCIPYDSVFSENFENKRLRIRWYNFD</sequence>
<evidence type="ECO:0008006" key="4">
    <source>
        <dbReference type="Google" id="ProtNLM"/>
    </source>
</evidence>
<evidence type="ECO:0000256" key="1">
    <source>
        <dbReference type="SAM" id="Phobius"/>
    </source>
</evidence>
<feature type="transmembrane region" description="Helical" evidence="1">
    <location>
        <begin position="275"/>
        <end position="294"/>
    </location>
</feature>
<proteinExistence type="predicted"/>
<keyword evidence="1" id="KW-0472">Membrane</keyword>
<protein>
    <recommendedName>
        <fullName evidence="4">EpsG family protein</fullName>
    </recommendedName>
</protein>
<comment type="caution">
    <text evidence="2">The sequence shown here is derived from an EMBL/GenBank/DDBJ whole genome shotgun (WGS) entry which is preliminary data.</text>
</comment>
<dbReference type="Pfam" id="PF14897">
    <property type="entry name" value="EpsG"/>
    <property type="match status" value="1"/>
</dbReference>
<feature type="transmembrane region" description="Helical" evidence="1">
    <location>
        <begin position="202"/>
        <end position="221"/>
    </location>
</feature>
<accession>A0A6I2N4G9</accession>
<dbReference type="InterPro" id="IPR049458">
    <property type="entry name" value="EpsG-like"/>
</dbReference>
<keyword evidence="1" id="KW-0812">Transmembrane</keyword>
<feature type="transmembrane region" description="Helical" evidence="1">
    <location>
        <begin position="7"/>
        <end position="24"/>
    </location>
</feature>
<organism evidence="2 3">
    <name type="scientific">Parabacteroides distasonis</name>
    <dbReference type="NCBI Taxonomy" id="823"/>
    <lineage>
        <taxon>Bacteria</taxon>
        <taxon>Pseudomonadati</taxon>
        <taxon>Bacteroidota</taxon>
        <taxon>Bacteroidia</taxon>
        <taxon>Bacteroidales</taxon>
        <taxon>Tannerellaceae</taxon>
        <taxon>Parabacteroides</taxon>
    </lineage>
</organism>
<keyword evidence="1" id="KW-1133">Transmembrane helix</keyword>
<dbReference type="EMBL" id="WKLT01000015">
    <property type="protein sequence ID" value="MRY59293.1"/>
    <property type="molecule type" value="Genomic_DNA"/>
</dbReference>
<gene>
    <name evidence="2" type="ORF">GKD59_15535</name>
</gene>
<dbReference type="RefSeq" id="WP_121962782.1">
    <property type="nucleotide sequence ID" value="NZ_BAABYH010000001.1"/>
</dbReference>
<reference evidence="2 3" key="1">
    <citation type="journal article" date="2019" name="Nat. Med.">
        <title>A library of human gut bacterial isolates paired with longitudinal multiomics data enables mechanistic microbiome research.</title>
        <authorList>
            <person name="Poyet M."/>
            <person name="Groussin M."/>
            <person name="Gibbons S.M."/>
            <person name="Avila-Pacheco J."/>
            <person name="Jiang X."/>
            <person name="Kearney S.M."/>
            <person name="Perrotta A.R."/>
            <person name="Berdy B."/>
            <person name="Zhao S."/>
            <person name="Lieberman T.D."/>
            <person name="Swanson P.K."/>
            <person name="Smith M."/>
            <person name="Roesemann S."/>
            <person name="Alexander J.E."/>
            <person name="Rich S.A."/>
            <person name="Livny J."/>
            <person name="Vlamakis H."/>
            <person name="Clish C."/>
            <person name="Bullock K."/>
            <person name="Deik A."/>
            <person name="Scott J."/>
            <person name="Pierce K.A."/>
            <person name="Xavier R.J."/>
            <person name="Alm E.J."/>
        </authorList>
    </citation>
    <scope>NUCLEOTIDE SEQUENCE [LARGE SCALE GENOMIC DNA]</scope>
    <source>
        <strain evidence="2 3">BIOML-A41</strain>
    </source>
</reference>
<feature type="transmembrane region" description="Helical" evidence="1">
    <location>
        <begin position="128"/>
        <end position="145"/>
    </location>
</feature>
<evidence type="ECO:0000313" key="3">
    <source>
        <dbReference type="Proteomes" id="UP000463337"/>
    </source>
</evidence>
<feature type="transmembrane region" description="Helical" evidence="1">
    <location>
        <begin position="73"/>
        <end position="96"/>
    </location>
</feature>
<feature type="transmembrane region" description="Helical" evidence="1">
    <location>
        <begin position="30"/>
        <end position="48"/>
    </location>
</feature>
<feature type="transmembrane region" description="Helical" evidence="1">
    <location>
        <begin position="102"/>
        <end position="121"/>
    </location>
</feature>
<name>A0A6I2N4G9_PARDI</name>
<feature type="transmembrane region" description="Helical" evidence="1">
    <location>
        <begin position="176"/>
        <end position="195"/>
    </location>
</feature>
<dbReference type="AlphaFoldDB" id="A0A6I2N4G9"/>
<dbReference type="Proteomes" id="UP000463337">
    <property type="component" value="Unassembled WGS sequence"/>
</dbReference>
<evidence type="ECO:0000313" key="2">
    <source>
        <dbReference type="EMBL" id="MRY59293.1"/>
    </source>
</evidence>